<feature type="domain" description="Transposase IS4-like" evidence="3">
    <location>
        <begin position="135"/>
        <end position="314"/>
    </location>
</feature>
<sequence>MLWSAATALTIAGPLIGGGIAGVLIVTGSAVGAIGLLWAAFTLQLTDQEWELLAPLIPRAATGWPRVEDRQVVNGMVYKLRTGISRRDLPERHGPWQTVHTRFRRYALDGVFTRALRRIQARADAAGDLDWPVQIDSTIAPSPPARRHRSERGIYRPDGPDEHALGRSRGGPTTKVHLACGGQGRPPAMFVTPGRRHDSTCARILLERVRVPRGGLGRPRCRPDQVIADTASSFRDFRAYLRRRGIAHTIPEKRDQQRHWLNRGRQGGRPPGFDRQTHRRRNTIERCFNRLKGFRGIATRYEKTATSYEAAVTLASFPLRARSV</sequence>
<keyword evidence="2" id="KW-0472">Membrane</keyword>
<dbReference type="NCBIfam" id="NF033580">
    <property type="entry name" value="transpos_IS5_3"/>
    <property type="match status" value="1"/>
</dbReference>
<name>A0ABN3KMD3_9ACTN</name>
<keyword evidence="2" id="KW-0812">Transmembrane</keyword>
<dbReference type="InterPro" id="IPR002559">
    <property type="entry name" value="Transposase_11"/>
</dbReference>
<organism evidence="5 6">
    <name type="scientific">Streptomyces macrosporus</name>
    <dbReference type="NCBI Taxonomy" id="44032"/>
    <lineage>
        <taxon>Bacteria</taxon>
        <taxon>Bacillati</taxon>
        <taxon>Actinomycetota</taxon>
        <taxon>Actinomycetes</taxon>
        <taxon>Kitasatosporales</taxon>
        <taxon>Streptomycetaceae</taxon>
        <taxon>Streptomyces</taxon>
    </lineage>
</organism>
<feature type="transmembrane region" description="Helical" evidence="2">
    <location>
        <begin position="20"/>
        <end position="41"/>
    </location>
</feature>
<evidence type="ECO:0000259" key="4">
    <source>
        <dbReference type="Pfam" id="PF13340"/>
    </source>
</evidence>
<dbReference type="Pfam" id="PF01609">
    <property type="entry name" value="DDE_Tnp_1"/>
    <property type="match status" value="1"/>
</dbReference>
<dbReference type="InterPro" id="IPR025161">
    <property type="entry name" value="IS402-like_dom"/>
</dbReference>
<reference evidence="5 6" key="1">
    <citation type="journal article" date="2019" name="Int. J. Syst. Evol. Microbiol.">
        <title>The Global Catalogue of Microorganisms (GCM) 10K type strain sequencing project: providing services to taxonomists for standard genome sequencing and annotation.</title>
        <authorList>
            <consortium name="The Broad Institute Genomics Platform"/>
            <consortium name="The Broad Institute Genome Sequencing Center for Infectious Disease"/>
            <person name="Wu L."/>
            <person name="Ma J."/>
        </authorList>
    </citation>
    <scope>NUCLEOTIDE SEQUENCE [LARGE SCALE GENOMIC DNA]</scope>
    <source>
        <strain evidence="5 6">JCM 6305</strain>
    </source>
</reference>
<gene>
    <name evidence="5" type="ORF">GCM10010405_53880</name>
</gene>
<keyword evidence="2" id="KW-1133">Transmembrane helix</keyword>
<dbReference type="Pfam" id="PF13340">
    <property type="entry name" value="DUF4096"/>
    <property type="match status" value="1"/>
</dbReference>
<feature type="domain" description="Insertion element IS402-like" evidence="4">
    <location>
        <begin position="45"/>
        <end position="114"/>
    </location>
</feature>
<feature type="region of interest" description="Disordered" evidence="1">
    <location>
        <begin position="260"/>
        <end position="281"/>
    </location>
</feature>
<evidence type="ECO:0000256" key="1">
    <source>
        <dbReference type="SAM" id="MobiDB-lite"/>
    </source>
</evidence>
<dbReference type="EMBL" id="BAAASZ010000042">
    <property type="protein sequence ID" value="GAA2462770.1"/>
    <property type="molecule type" value="Genomic_DNA"/>
</dbReference>
<dbReference type="PANTHER" id="PTHR30007">
    <property type="entry name" value="PHP DOMAIN PROTEIN"/>
    <property type="match status" value="1"/>
</dbReference>
<feature type="compositionally biased region" description="Basic and acidic residues" evidence="1">
    <location>
        <begin position="151"/>
        <end position="165"/>
    </location>
</feature>
<proteinExistence type="predicted"/>
<evidence type="ECO:0000313" key="5">
    <source>
        <dbReference type="EMBL" id="GAA2462770.1"/>
    </source>
</evidence>
<protein>
    <submittedName>
        <fullName evidence="5">IS5 family transposase</fullName>
    </submittedName>
</protein>
<comment type="caution">
    <text evidence="5">The sequence shown here is derived from an EMBL/GenBank/DDBJ whole genome shotgun (WGS) entry which is preliminary data.</text>
</comment>
<keyword evidence="6" id="KW-1185">Reference proteome</keyword>
<dbReference type="PANTHER" id="PTHR30007:SF1">
    <property type="entry name" value="BLR1914 PROTEIN"/>
    <property type="match status" value="1"/>
</dbReference>
<feature type="region of interest" description="Disordered" evidence="1">
    <location>
        <begin position="135"/>
        <end position="172"/>
    </location>
</feature>
<dbReference type="Proteomes" id="UP001501638">
    <property type="component" value="Unassembled WGS sequence"/>
</dbReference>
<evidence type="ECO:0000259" key="3">
    <source>
        <dbReference type="Pfam" id="PF01609"/>
    </source>
</evidence>
<accession>A0ABN3KMD3</accession>
<evidence type="ECO:0000313" key="6">
    <source>
        <dbReference type="Proteomes" id="UP001501638"/>
    </source>
</evidence>
<evidence type="ECO:0000256" key="2">
    <source>
        <dbReference type="SAM" id="Phobius"/>
    </source>
</evidence>